<dbReference type="PIRSF" id="PIRSF017082">
    <property type="entry name" value="YflP"/>
    <property type="match status" value="1"/>
</dbReference>
<dbReference type="SUPFAM" id="SSF53850">
    <property type="entry name" value="Periplasmic binding protein-like II"/>
    <property type="match status" value="1"/>
</dbReference>
<evidence type="ECO:0000313" key="2">
    <source>
        <dbReference type="EMBL" id="SFC06107.1"/>
    </source>
</evidence>
<keyword evidence="2" id="KW-0675">Receptor</keyword>
<proteinExistence type="inferred from homology"/>
<evidence type="ECO:0000313" key="3">
    <source>
        <dbReference type="Proteomes" id="UP000199046"/>
    </source>
</evidence>
<dbReference type="EMBL" id="FOLY01000001">
    <property type="protein sequence ID" value="SFC06107.1"/>
    <property type="molecule type" value="Genomic_DNA"/>
</dbReference>
<dbReference type="InterPro" id="IPR005064">
    <property type="entry name" value="BUG"/>
</dbReference>
<dbReference type="AlphaFoldDB" id="A0A1I1G2Y2"/>
<sequence length="317" mass="33926">MPALRSRWLYLFSALLMVLSFSVWSSDYPTRPITLVVPYGAGGTTDISARQLARLAEPLLGQPVVIENRPGGGGVNAMRTVSRAAPDGYTLIATTSSPSFVAPALRDTGYDPIRDFTPILNYSGPWHGVLVGADSPYHSLEELLDAARSGSRLTYATAGALSGARLAFTQLGRQTGAKLQHVPFDGASGATAALLGHHVDIALVPAYRDLVNNGQLGLLAVLDDQPDPDFPRVPTLEQSGHDIQFPSIVALMVPHGVSAERAETLRSAFREAASSPEFAAVMKKLNQPVRLLPGDEVEAVIRKNLAAYHQLAETLKR</sequence>
<dbReference type="RefSeq" id="WP_090130272.1">
    <property type="nucleotide sequence ID" value="NZ_FOLY01000001.1"/>
</dbReference>
<dbReference type="PANTHER" id="PTHR42928">
    <property type="entry name" value="TRICARBOXYLATE-BINDING PROTEIN"/>
    <property type="match status" value="1"/>
</dbReference>
<organism evidence="2 3">
    <name type="scientific">Kushneria avicenniae</name>
    <dbReference type="NCBI Taxonomy" id="402385"/>
    <lineage>
        <taxon>Bacteria</taxon>
        <taxon>Pseudomonadati</taxon>
        <taxon>Pseudomonadota</taxon>
        <taxon>Gammaproteobacteria</taxon>
        <taxon>Oceanospirillales</taxon>
        <taxon>Halomonadaceae</taxon>
        <taxon>Kushneria</taxon>
    </lineage>
</organism>
<evidence type="ECO:0000256" key="1">
    <source>
        <dbReference type="ARBA" id="ARBA00006987"/>
    </source>
</evidence>
<dbReference type="CDD" id="cd07012">
    <property type="entry name" value="PBP2_Bug_TTT"/>
    <property type="match status" value="1"/>
</dbReference>
<reference evidence="3" key="1">
    <citation type="submission" date="2016-10" db="EMBL/GenBank/DDBJ databases">
        <authorList>
            <person name="Varghese N."/>
            <person name="Submissions S."/>
        </authorList>
    </citation>
    <scope>NUCLEOTIDE SEQUENCE [LARGE SCALE GENOMIC DNA]</scope>
    <source>
        <strain evidence="3">DSM 23439</strain>
    </source>
</reference>
<dbReference type="Gene3D" id="3.40.190.10">
    <property type="entry name" value="Periplasmic binding protein-like II"/>
    <property type="match status" value="1"/>
</dbReference>
<name>A0A1I1G2Y2_9GAMM</name>
<accession>A0A1I1G2Y2</accession>
<protein>
    <submittedName>
        <fullName evidence="2">Tripartite-type tricarboxylate transporter, receptor component TctC</fullName>
    </submittedName>
</protein>
<dbReference type="OrthoDB" id="5171643at2"/>
<keyword evidence="3" id="KW-1185">Reference proteome</keyword>
<dbReference type="STRING" id="402385.SAMN05421848_0397"/>
<dbReference type="InterPro" id="IPR042100">
    <property type="entry name" value="Bug_dom1"/>
</dbReference>
<dbReference type="Proteomes" id="UP000199046">
    <property type="component" value="Unassembled WGS sequence"/>
</dbReference>
<dbReference type="Pfam" id="PF03401">
    <property type="entry name" value="TctC"/>
    <property type="match status" value="1"/>
</dbReference>
<gene>
    <name evidence="2" type="ORF">SAMN05421848_0397</name>
</gene>
<dbReference type="Gene3D" id="3.40.190.150">
    <property type="entry name" value="Bordetella uptake gene, domain 1"/>
    <property type="match status" value="1"/>
</dbReference>
<comment type="similarity">
    <text evidence="1">Belongs to the UPF0065 (bug) family.</text>
</comment>
<dbReference type="PANTHER" id="PTHR42928:SF5">
    <property type="entry name" value="BLR1237 PROTEIN"/>
    <property type="match status" value="1"/>
</dbReference>